<keyword evidence="1 9" id="KW-0963">Cytoplasm</keyword>
<dbReference type="Gene3D" id="2.40.10.170">
    <property type="match status" value="1"/>
</dbReference>
<keyword evidence="8 9" id="KW-0234">DNA repair</keyword>
<dbReference type="PROSITE" id="PS51194">
    <property type="entry name" value="HELICASE_CTER"/>
    <property type="match status" value="1"/>
</dbReference>
<dbReference type="Pfam" id="PF17757">
    <property type="entry name" value="UvrB_inter"/>
    <property type="match status" value="1"/>
</dbReference>
<evidence type="ECO:0000256" key="3">
    <source>
        <dbReference type="ARBA" id="ARBA00022763"/>
    </source>
</evidence>
<keyword evidence="3 9" id="KW-0227">DNA damage</keyword>
<dbReference type="PANTHER" id="PTHR47964:SF1">
    <property type="entry name" value="ATP-DEPENDENT DNA HELICASE HOMOLOG RECG, CHLOROPLASTIC"/>
    <property type="match status" value="1"/>
</dbReference>
<keyword evidence="5" id="KW-0347">Helicase</keyword>
<evidence type="ECO:0000313" key="12">
    <source>
        <dbReference type="EMBL" id="GAL87123.1"/>
    </source>
</evidence>
<evidence type="ECO:0000259" key="10">
    <source>
        <dbReference type="PROSITE" id="PS51192"/>
    </source>
</evidence>
<evidence type="ECO:0000313" key="13">
    <source>
        <dbReference type="Proteomes" id="UP000030185"/>
    </source>
</evidence>
<dbReference type="InterPro" id="IPR011545">
    <property type="entry name" value="DEAD/DEAH_box_helicase_dom"/>
</dbReference>
<dbReference type="Gene3D" id="3.90.1150.50">
    <property type="entry name" value="Transcription-repair-coupling factor, D7 domain"/>
    <property type="match status" value="1"/>
</dbReference>
<evidence type="ECO:0000256" key="8">
    <source>
        <dbReference type="ARBA" id="ARBA00023204"/>
    </source>
</evidence>
<dbReference type="SUPFAM" id="SSF143517">
    <property type="entry name" value="TRCF domain-like"/>
    <property type="match status" value="1"/>
</dbReference>
<dbReference type="EMBL" id="BBLT01000011">
    <property type="protein sequence ID" value="GAL87123.1"/>
    <property type="molecule type" value="Genomic_DNA"/>
</dbReference>
<dbReference type="GO" id="GO:0003678">
    <property type="term" value="F:DNA helicase activity"/>
    <property type="evidence" value="ECO:0007669"/>
    <property type="project" value="TreeGrafter"/>
</dbReference>
<organism evidence="12 13">
    <name type="scientific">Sporocytophaga myxococcoides</name>
    <dbReference type="NCBI Taxonomy" id="153721"/>
    <lineage>
        <taxon>Bacteria</taxon>
        <taxon>Pseudomonadati</taxon>
        <taxon>Bacteroidota</taxon>
        <taxon>Cytophagia</taxon>
        <taxon>Cytophagales</taxon>
        <taxon>Cytophagaceae</taxon>
        <taxon>Sporocytophaga</taxon>
    </lineage>
</organism>
<feature type="domain" description="Helicase ATP-binding" evidence="10">
    <location>
        <begin position="575"/>
        <end position="736"/>
    </location>
</feature>
<reference evidence="12 13" key="1">
    <citation type="submission" date="2014-09" db="EMBL/GenBank/DDBJ databases">
        <title>Sporocytophaga myxococcoides PG-01 genome sequencing.</title>
        <authorList>
            <person name="Liu L."/>
            <person name="Gao P.J."/>
            <person name="Chen G.J."/>
            <person name="Wang L.S."/>
        </authorList>
    </citation>
    <scope>NUCLEOTIDE SEQUENCE [LARGE SCALE GENOMIC DNA]</scope>
    <source>
        <strain evidence="12 13">PG-01</strain>
    </source>
</reference>
<dbReference type="InterPro" id="IPR003711">
    <property type="entry name" value="CarD-like/TRCF_RID"/>
</dbReference>
<evidence type="ECO:0000256" key="4">
    <source>
        <dbReference type="ARBA" id="ARBA00022801"/>
    </source>
</evidence>
<dbReference type="HAMAP" id="MF_00969">
    <property type="entry name" value="TRCF"/>
    <property type="match status" value="1"/>
</dbReference>
<dbReference type="GO" id="GO:0006355">
    <property type="term" value="P:regulation of DNA-templated transcription"/>
    <property type="evidence" value="ECO:0007669"/>
    <property type="project" value="UniProtKB-UniRule"/>
</dbReference>
<dbReference type="eggNOG" id="COG1197">
    <property type="taxonomic scope" value="Bacteria"/>
</dbReference>
<evidence type="ECO:0000256" key="9">
    <source>
        <dbReference type="HAMAP-Rule" id="MF_00969"/>
    </source>
</evidence>
<dbReference type="PANTHER" id="PTHR47964">
    <property type="entry name" value="ATP-DEPENDENT DNA HELICASE HOMOLOG RECG, CHLOROPLASTIC"/>
    <property type="match status" value="1"/>
</dbReference>
<dbReference type="InterPro" id="IPR014001">
    <property type="entry name" value="Helicase_ATP-bd"/>
</dbReference>
<dbReference type="SMART" id="SM01058">
    <property type="entry name" value="CarD_TRCF"/>
    <property type="match status" value="1"/>
</dbReference>
<protein>
    <recommendedName>
        <fullName evidence="9">Transcription-repair-coupling factor</fullName>
        <shortName evidence="9">TRCF</shortName>
        <ecNumber evidence="9">3.6.4.-</ecNumber>
    </recommendedName>
</protein>
<dbReference type="EC" id="3.6.4.-" evidence="9"/>
<dbReference type="GO" id="GO:0005737">
    <property type="term" value="C:cytoplasm"/>
    <property type="evidence" value="ECO:0007669"/>
    <property type="project" value="UniProtKB-SubCell"/>
</dbReference>
<evidence type="ECO:0000256" key="7">
    <source>
        <dbReference type="ARBA" id="ARBA00023125"/>
    </source>
</evidence>
<dbReference type="AlphaFoldDB" id="A0A098LLU8"/>
<dbReference type="Pfam" id="PF03461">
    <property type="entry name" value="TRCF"/>
    <property type="match status" value="1"/>
</dbReference>
<accession>A0A098LLU8</accession>
<dbReference type="SMART" id="SM00487">
    <property type="entry name" value="DEXDc"/>
    <property type="match status" value="1"/>
</dbReference>
<dbReference type="SMART" id="SM00982">
    <property type="entry name" value="TRCF"/>
    <property type="match status" value="1"/>
</dbReference>
<dbReference type="InterPro" id="IPR036101">
    <property type="entry name" value="CarD-like/TRCF_RID_sf"/>
</dbReference>
<proteinExistence type="inferred from homology"/>
<comment type="function">
    <text evidence="9">Couples transcription and DNA repair by recognizing RNA polymerase (RNAP) stalled at DNA lesions. Mediates ATP-dependent release of RNAP and its truncated transcript from the DNA, and recruitment of nucleotide excision repair machinery to the damaged site.</text>
</comment>
<keyword evidence="2 9" id="KW-0547">Nucleotide-binding</keyword>
<dbReference type="InterPro" id="IPR027417">
    <property type="entry name" value="P-loop_NTPase"/>
</dbReference>
<evidence type="ECO:0000256" key="2">
    <source>
        <dbReference type="ARBA" id="ARBA00022741"/>
    </source>
</evidence>
<evidence type="ECO:0000256" key="1">
    <source>
        <dbReference type="ARBA" id="ARBA00022490"/>
    </source>
</evidence>
<dbReference type="GO" id="GO:0003684">
    <property type="term" value="F:damaged DNA binding"/>
    <property type="evidence" value="ECO:0007669"/>
    <property type="project" value="InterPro"/>
</dbReference>
<dbReference type="Pfam" id="PF00271">
    <property type="entry name" value="Helicase_C"/>
    <property type="match status" value="1"/>
</dbReference>
<keyword evidence="6 9" id="KW-0067">ATP-binding</keyword>
<dbReference type="STRING" id="153721.MYP_4353"/>
<dbReference type="InterPro" id="IPR005118">
    <property type="entry name" value="TRCF_C"/>
</dbReference>
<dbReference type="InterPro" id="IPR001650">
    <property type="entry name" value="Helicase_C-like"/>
</dbReference>
<comment type="subcellular location">
    <subcellularLocation>
        <location evidence="9">Cytoplasm</location>
    </subcellularLocation>
</comment>
<feature type="domain" description="Helicase C-terminal" evidence="11">
    <location>
        <begin position="757"/>
        <end position="911"/>
    </location>
</feature>
<dbReference type="SMART" id="SM00490">
    <property type="entry name" value="HELICc"/>
    <property type="match status" value="1"/>
</dbReference>
<dbReference type="InterPro" id="IPR037235">
    <property type="entry name" value="TRCF-like_C_D7"/>
</dbReference>
<gene>
    <name evidence="9" type="primary">mfd</name>
    <name evidence="12" type="ORF">MYP_4353</name>
</gene>
<dbReference type="InterPro" id="IPR047112">
    <property type="entry name" value="RecG/Mfd"/>
</dbReference>
<keyword evidence="4 9" id="KW-0378">Hydrolase</keyword>
<dbReference type="CDD" id="cd17991">
    <property type="entry name" value="DEXHc_TRCF"/>
    <property type="match status" value="1"/>
</dbReference>
<dbReference type="Gene3D" id="3.30.2060.10">
    <property type="entry name" value="Penicillin-binding protein 1b domain"/>
    <property type="match status" value="1"/>
</dbReference>
<evidence type="ECO:0000259" key="11">
    <source>
        <dbReference type="PROSITE" id="PS51194"/>
    </source>
</evidence>
<dbReference type="SUPFAM" id="SSF52540">
    <property type="entry name" value="P-loop containing nucleoside triphosphate hydrolases"/>
    <property type="match status" value="4"/>
</dbReference>
<dbReference type="Gene3D" id="3.40.50.11180">
    <property type="match status" value="1"/>
</dbReference>
<name>A0A098LLU8_9BACT</name>
<dbReference type="SUPFAM" id="SSF141259">
    <property type="entry name" value="CarD-like"/>
    <property type="match status" value="1"/>
</dbReference>
<comment type="similarity">
    <text evidence="9">In the N-terminal section; belongs to the UvrB family.</text>
</comment>
<comment type="caution">
    <text evidence="12">The sequence shown here is derived from an EMBL/GenBank/DDBJ whole genome shotgun (WGS) entry which is preliminary data.</text>
</comment>
<keyword evidence="7 9" id="KW-0238">DNA-binding</keyword>
<dbReference type="GO" id="GO:0016787">
    <property type="term" value="F:hydrolase activity"/>
    <property type="evidence" value="ECO:0007669"/>
    <property type="project" value="UniProtKB-KW"/>
</dbReference>
<dbReference type="Pfam" id="PF00270">
    <property type="entry name" value="DEAD"/>
    <property type="match status" value="1"/>
</dbReference>
<dbReference type="Gene3D" id="3.40.50.300">
    <property type="entry name" value="P-loop containing nucleotide triphosphate hydrolases"/>
    <property type="match status" value="2"/>
</dbReference>
<dbReference type="Proteomes" id="UP000030185">
    <property type="component" value="Unassembled WGS sequence"/>
</dbReference>
<evidence type="ECO:0000256" key="6">
    <source>
        <dbReference type="ARBA" id="ARBA00022840"/>
    </source>
</evidence>
<dbReference type="RefSeq" id="WP_045467973.1">
    <property type="nucleotide sequence ID" value="NZ_BBLT01000011.1"/>
</dbReference>
<dbReference type="NCBIfam" id="TIGR00580">
    <property type="entry name" value="mfd"/>
    <property type="match status" value="1"/>
</dbReference>
<dbReference type="GO" id="GO:0005524">
    <property type="term" value="F:ATP binding"/>
    <property type="evidence" value="ECO:0007669"/>
    <property type="project" value="UniProtKB-UniRule"/>
</dbReference>
<dbReference type="InterPro" id="IPR004576">
    <property type="entry name" value="Mfd"/>
</dbReference>
<dbReference type="Pfam" id="PF02559">
    <property type="entry name" value="CarD_TRCF_RID"/>
    <property type="match status" value="1"/>
</dbReference>
<keyword evidence="13" id="KW-1185">Reference proteome</keyword>
<evidence type="ECO:0000256" key="5">
    <source>
        <dbReference type="ARBA" id="ARBA00022806"/>
    </source>
</evidence>
<dbReference type="InterPro" id="IPR041471">
    <property type="entry name" value="UvrB_inter"/>
</dbReference>
<sequence length="1123" mass="128381">MKVKDLIRLYQEDPLVQILHDKIKSDSNLRFRLKGLNGSMDAAVSAAICSLSPGNHLFILHDKEEASFFQNDLQVLLQDMNIHFFPNSYKRPYKFEETENANVLMRAEVLSAVNNRGEDNFCIVSYPDALTEKVINKKSLKSNSFTANVGEKVDLQFVTELLSTYDFEKTDFVYEAGQYSIRGGIVDIFSYSHDYPYRIELFGDEIESVRTFDPNTQLSVENKKTFSIIPNVQTKLLQEKRESFLEFLPDDTYIWVKDIELTLEIIERYFDRATLSFEQILKETGGSKLITSPVQLFENPEEFKKLLEGYKILEFGTRFYFDTDNLIEFSSKPQPPFNKEFSLLAENLKSYQEKDYTNVIAAESYHQIERLTTIFNEVDRFLKFQTMNAALRQGFIDDQLKLVCYTDHQIFEKYHRYKTKEKFSKSKAMTLKELRALHPGDFVVHADYGVGRFAGLEKVEVSGRQQEAIRLVYRDDDLLYVSIHALHKISKYAGKEGTPPPISKLGSGDWDTKKKRVKKQVKDIAKELISLYAKRKAAPGFKFDRDTFLQAELESSFIYEDTPDQAKATADVKADMELPHPMDRLVCGDVGFGKTEVAVRAAFKAATDGKQVAVLVPTTILAMQHYKTFSERLKGFPVNVEYVNRFKTAQQIKETIKRVEEGKTNILIGTHRLIGKDVKFKDLGLLIIDEEQKFGVKVKDKLKEFKVNVDTLTLTATPIPRTLHFSLMGARDLSIIATPPPNRQPVTTEIHAFNDTIIRDAVSYELKRGGQVFFVHNRVKDIEEMADRIKRLVPDAKMGVAHGQMEGDKLEKVMLKFVEAEYDVLVSTNIIESGLDIPNANTIIINSAHMFGLSDLHQMRGRVGRSNKKAFCYLLTPPVSTLPADSRKRLSALEEFSDLGDGFKVAMRDLDIRGAGNLLGAEQSGFISDLGFDMYHKILDEAIQELKETEFAELFKKELEAKDLHKPTDCQIETDLAVIIPETYVSNISERLSLYSTLDNIKTEEELQKYRASIIDRFGPLPEEVKDLVETVRLRWLAEGLGFEKLTIKNGTMKGYFVQNNDAYYKSDIFGKILLFAQKNPKKCKLKEVNKKPMIVFEDIDFMQQAMDTLQKINPAPVTEPVK</sequence>
<dbReference type="GO" id="GO:0000716">
    <property type="term" value="P:transcription-coupled nucleotide-excision repair, DNA damage recognition"/>
    <property type="evidence" value="ECO:0007669"/>
    <property type="project" value="UniProtKB-UniRule"/>
</dbReference>
<comment type="similarity">
    <text evidence="9">In the C-terminal section; belongs to the helicase family. RecG subfamily.</text>
</comment>
<dbReference type="OrthoDB" id="9804325at2"/>
<dbReference type="PROSITE" id="PS51192">
    <property type="entry name" value="HELICASE_ATP_BIND_1"/>
    <property type="match status" value="1"/>
</dbReference>